<dbReference type="OrthoDB" id="73161at2759"/>
<dbReference type="PANTHER" id="PTHR31239:SF2">
    <property type="entry name" value="NICOLIN-1"/>
    <property type="match status" value="1"/>
</dbReference>
<sequence length="234" mass="25517">MAREVLKFQASGPHPVTADDAALSPRSGCMVITLAFPRPTQIGEITFRNYYTWAVGVHVLRANVGGATNKSTSKGGVTGSGLMGAGIGLLKGEGGEWRDPTAWQVGVANKVIMPHPHTETASHAFISITCLESRVEWQEVLGLRLVLRQPSPVWRTFSVDDITAYRELPRLPTFSVSVLPQHQQALQAQETPLERLIRQTDNALRTPPPRAPGARQDEPTSLVGNYDITSLQYA</sequence>
<protein>
    <submittedName>
        <fullName evidence="2">Nicolin-1-like</fullName>
    </submittedName>
</protein>
<dbReference type="GO" id="GO:0005654">
    <property type="term" value="C:nucleoplasm"/>
    <property type="evidence" value="ECO:0007669"/>
    <property type="project" value="TreeGrafter"/>
</dbReference>
<dbReference type="KEGG" id="hazt:125178524"/>
<dbReference type="PANTHER" id="PTHR31239">
    <property type="entry name" value="NICOLIN 1"/>
    <property type="match status" value="1"/>
</dbReference>
<dbReference type="AlphaFoldDB" id="A0A979FPL0"/>
<proteinExistence type="predicted"/>
<evidence type="ECO:0000313" key="1">
    <source>
        <dbReference type="Proteomes" id="UP000694843"/>
    </source>
</evidence>
<keyword evidence="1" id="KW-1185">Reference proteome</keyword>
<gene>
    <name evidence="2" type="primary">LOC125178524</name>
</gene>
<dbReference type="OMA" id="HTETASH"/>
<dbReference type="RefSeq" id="XP_047738416.1">
    <property type="nucleotide sequence ID" value="XM_047882460.1"/>
</dbReference>
<name>A0A979FPL0_HYAAZ</name>
<dbReference type="GeneID" id="125178524"/>
<evidence type="ECO:0000313" key="2">
    <source>
        <dbReference type="RefSeq" id="XP_047738416.1"/>
    </source>
</evidence>
<accession>A0A979FPL0</accession>
<dbReference type="Proteomes" id="UP000694843">
    <property type="component" value="Unplaced"/>
</dbReference>
<organism evidence="1 2">
    <name type="scientific">Hyalella azteca</name>
    <name type="common">Amphipod</name>
    <dbReference type="NCBI Taxonomy" id="294128"/>
    <lineage>
        <taxon>Eukaryota</taxon>
        <taxon>Metazoa</taxon>
        <taxon>Ecdysozoa</taxon>
        <taxon>Arthropoda</taxon>
        <taxon>Crustacea</taxon>
        <taxon>Multicrustacea</taxon>
        <taxon>Malacostraca</taxon>
        <taxon>Eumalacostraca</taxon>
        <taxon>Peracarida</taxon>
        <taxon>Amphipoda</taxon>
        <taxon>Senticaudata</taxon>
        <taxon>Talitrida</taxon>
        <taxon>Talitroidea</taxon>
        <taxon>Hyalellidae</taxon>
        <taxon>Hyalella</taxon>
    </lineage>
</organism>
<dbReference type="InterPro" id="IPR040235">
    <property type="entry name" value="Nicolin-1"/>
</dbReference>
<reference evidence="2" key="1">
    <citation type="submission" date="2025-08" db="UniProtKB">
        <authorList>
            <consortium name="RefSeq"/>
        </authorList>
    </citation>
    <scope>IDENTIFICATION</scope>
    <source>
        <tissue evidence="2">Whole organism</tissue>
    </source>
</reference>